<accession>A0ABR7Y2K4</accession>
<name>A0ABR7Y2K4_9SPHI</name>
<protein>
    <recommendedName>
        <fullName evidence="3">Right-handed parallel beta-helix repeat-containing protein</fullName>
    </recommendedName>
</protein>
<organism evidence="1 2">
    <name type="scientific">Sphingobacterium arenae</name>
    <dbReference type="NCBI Taxonomy" id="1280598"/>
    <lineage>
        <taxon>Bacteria</taxon>
        <taxon>Pseudomonadati</taxon>
        <taxon>Bacteroidota</taxon>
        <taxon>Sphingobacteriia</taxon>
        <taxon>Sphingobacteriales</taxon>
        <taxon>Sphingobacteriaceae</taxon>
        <taxon>Sphingobacterium</taxon>
    </lineage>
</organism>
<dbReference type="EMBL" id="JACNYK010000002">
    <property type="protein sequence ID" value="MBD1425528.1"/>
    <property type="molecule type" value="Genomic_DNA"/>
</dbReference>
<evidence type="ECO:0008006" key="3">
    <source>
        <dbReference type="Google" id="ProtNLM"/>
    </source>
</evidence>
<proteinExistence type="predicted"/>
<sequence>MNKKPNMNRRQILGLLGVGSASLLQKNVDASLQNQPMMDRDNGFPNSGLIVKDTLMEMLLDNQLENGMVVHTLGYHEVGDGGGASYKLYLSEKNKDIQIGEWELETNLLARLVGVQAVNYAMFGAKGNGMDDDGDQIKQAHDYANLHKLPVVNVTGEYWLMASQTIHIRTNVDWGMTVFHISESANTKNTPRFIITSYQKPQDISWDNETKRKFLKQLKPNIQQFEELASYKNTLIIVRDDNDRIGYRAGARYGGASWAKEEFFYVEEHGRIIGDIAWTFKDYTHLTAYPAEDCYLIVEGGSFYISGEGPGQDVKGYRHNGFTITRSRTIIRNQWVGMEKDAVDTSMNPRTGFYNFSRVYDITLENIRLIPWEQDREGTERDVPAGTYGISGARVLKSCFNNIMAEGGVVHWGVFGTNLMKDLYINRCHLNRIDVHFHAWNIHIKDSKIGYRGLSVTGGGQLTVENTQSSSTSFINFRRDYGAKWDGYVQISNCRFIPPAGRMRAVLYFSPADFEYGYPIGLAHGIRVENLQIDLGEDTRTDPCWVLYAPSFSKTKNGHKLFFPRDMIFRNIRVRGGRKGVKVMKLIDPQHFVVRDSSNNNVHATSQILLEDVDLEYLDNKQGLEMEMNMQFVSNDSALVEEGLYLQLYIARCNRLAASFDAMKLDIDVRNSVIHALQTPEGGGLMGKITLWDCVLRPDPRAYKRKAFTLDCKEGASFVNCRLSAPVVDGQPAIEALNLLGFIELNRAVKYNHLQTMFDSRTLQAMRENGVKLKQEFIQKLMQNYELNDEE</sequence>
<dbReference type="Proteomes" id="UP000606494">
    <property type="component" value="Unassembled WGS sequence"/>
</dbReference>
<comment type="caution">
    <text evidence="1">The sequence shown here is derived from an EMBL/GenBank/DDBJ whole genome shotgun (WGS) entry which is preliminary data.</text>
</comment>
<gene>
    <name evidence="1" type="ORF">H8B17_08050</name>
</gene>
<reference evidence="1 2" key="1">
    <citation type="submission" date="2020-08" db="EMBL/GenBank/DDBJ databases">
        <title>Sphingobacterium sp. DN00404 isolated from aquaculture water.</title>
        <authorList>
            <person name="Zhang M."/>
        </authorList>
    </citation>
    <scope>NUCLEOTIDE SEQUENCE [LARGE SCALE GENOMIC DNA]</scope>
    <source>
        <strain evidence="1 2">KCTC 32294</strain>
    </source>
</reference>
<evidence type="ECO:0000313" key="2">
    <source>
        <dbReference type="Proteomes" id="UP000606494"/>
    </source>
</evidence>
<keyword evidence="2" id="KW-1185">Reference proteome</keyword>
<evidence type="ECO:0000313" key="1">
    <source>
        <dbReference type="EMBL" id="MBD1425528.1"/>
    </source>
</evidence>
<dbReference type="RefSeq" id="WP_190308684.1">
    <property type="nucleotide sequence ID" value="NZ_JACNYK010000002.1"/>
</dbReference>